<dbReference type="Proteomes" id="UP001196413">
    <property type="component" value="Unassembled WGS sequence"/>
</dbReference>
<proteinExistence type="predicted"/>
<evidence type="ECO:0000313" key="1">
    <source>
        <dbReference type="EMBL" id="KAJ1367054.1"/>
    </source>
</evidence>
<organism evidence="1 2">
    <name type="scientific">Parelaphostrongylus tenuis</name>
    <name type="common">Meningeal worm</name>
    <dbReference type="NCBI Taxonomy" id="148309"/>
    <lineage>
        <taxon>Eukaryota</taxon>
        <taxon>Metazoa</taxon>
        <taxon>Ecdysozoa</taxon>
        <taxon>Nematoda</taxon>
        <taxon>Chromadorea</taxon>
        <taxon>Rhabditida</taxon>
        <taxon>Rhabditina</taxon>
        <taxon>Rhabditomorpha</taxon>
        <taxon>Strongyloidea</taxon>
        <taxon>Metastrongylidae</taxon>
        <taxon>Parelaphostrongylus</taxon>
    </lineage>
</organism>
<name>A0AAD5WE85_PARTN</name>
<reference evidence="1" key="1">
    <citation type="submission" date="2021-06" db="EMBL/GenBank/DDBJ databases">
        <title>Parelaphostrongylus tenuis whole genome reference sequence.</title>
        <authorList>
            <person name="Garwood T.J."/>
            <person name="Larsen P.A."/>
            <person name="Fountain-Jones N.M."/>
            <person name="Garbe J.R."/>
            <person name="Macchietto M.G."/>
            <person name="Kania S.A."/>
            <person name="Gerhold R.W."/>
            <person name="Richards J.E."/>
            <person name="Wolf T.M."/>
        </authorList>
    </citation>
    <scope>NUCLEOTIDE SEQUENCE</scope>
    <source>
        <strain evidence="1">MNPRO001-30</strain>
        <tissue evidence="1">Meninges</tissue>
    </source>
</reference>
<dbReference type="AlphaFoldDB" id="A0AAD5WE85"/>
<sequence length="114" mass="13327">MIKHTFTVNSHDEVKYQIKLDFMTSPQVQRRIIRDVKVTRVVMHLRVQKLLLLWVSDDAATFIAHSPYEMVRKCDRIDQYLTLSIAAQFPNPAQVEHSVELLCGEYILVGWVSR</sequence>
<evidence type="ECO:0000313" key="2">
    <source>
        <dbReference type="Proteomes" id="UP001196413"/>
    </source>
</evidence>
<gene>
    <name evidence="1" type="ORF">KIN20_027897</name>
</gene>
<keyword evidence="2" id="KW-1185">Reference proteome</keyword>
<protein>
    <submittedName>
        <fullName evidence="1">Uncharacterized protein</fullName>
    </submittedName>
</protein>
<accession>A0AAD5WE85</accession>
<comment type="caution">
    <text evidence="1">The sequence shown here is derived from an EMBL/GenBank/DDBJ whole genome shotgun (WGS) entry which is preliminary data.</text>
</comment>
<dbReference type="EMBL" id="JAHQIW010005758">
    <property type="protein sequence ID" value="KAJ1367054.1"/>
    <property type="molecule type" value="Genomic_DNA"/>
</dbReference>